<feature type="domain" description="bAvd-like" evidence="1">
    <location>
        <begin position="3"/>
        <end position="90"/>
    </location>
</feature>
<dbReference type="InterPro" id="IPR055360">
    <property type="entry name" value="bAvd"/>
</dbReference>
<gene>
    <name evidence="2" type="ORF">A2388_03255</name>
</gene>
<proteinExistence type="predicted"/>
<dbReference type="AlphaFoldDB" id="A0A1G2Q372"/>
<sequence length="102" mass="11344">MSHIPRLTRYSLGEKVNQLFIELIELTLTATYSGREQKAAVVERASLKLDLLKYFVQIAWELKALDNQKFGALSQPLGEAGKMLGGWSKQLQKETPPRAGGA</sequence>
<comment type="caution">
    <text evidence="2">The sequence shown here is derived from an EMBL/GenBank/DDBJ whole genome shotgun (WGS) entry which is preliminary data.</text>
</comment>
<evidence type="ECO:0000259" key="1">
    <source>
        <dbReference type="Pfam" id="PF22296"/>
    </source>
</evidence>
<protein>
    <recommendedName>
        <fullName evidence="1">bAvd-like domain-containing protein</fullName>
    </recommendedName>
</protein>
<evidence type="ECO:0000313" key="3">
    <source>
        <dbReference type="Proteomes" id="UP000177575"/>
    </source>
</evidence>
<accession>A0A1G2Q372</accession>
<organism evidence="2 3">
    <name type="scientific">Candidatus Veblenbacteria bacterium RIFOXYB1_FULL_43_13</name>
    <dbReference type="NCBI Taxonomy" id="1802426"/>
    <lineage>
        <taxon>Bacteria</taxon>
        <taxon>Candidatus Vebleniibacteriota</taxon>
    </lineage>
</organism>
<name>A0A1G2Q372_9BACT</name>
<evidence type="ECO:0000313" key="2">
    <source>
        <dbReference type="EMBL" id="OHA55026.1"/>
    </source>
</evidence>
<dbReference type="Pfam" id="PF22296">
    <property type="entry name" value="bAvd"/>
    <property type="match status" value="1"/>
</dbReference>
<dbReference type="CDD" id="cd16376">
    <property type="entry name" value="Avd_like"/>
    <property type="match status" value="1"/>
</dbReference>
<dbReference type="InterPro" id="IPR036583">
    <property type="entry name" value="23S_rRNA_IVS_sf"/>
</dbReference>
<dbReference type="Gene3D" id="1.20.1440.60">
    <property type="entry name" value="23S rRNA-intervening sequence"/>
    <property type="match status" value="1"/>
</dbReference>
<reference evidence="2 3" key="1">
    <citation type="journal article" date="2016" name="Nat. Commun.">
        <title>Thousands of microbial genomes shed light on interconnected biogeochemical processes in an aquifer system.</title>
        <authorList>
            <person name="Anantharaman K."/>
            <person name="Brown C.T."/>
            <person name="Hug L.A."/>
            <person name="Sharon I."/>
            <person name="Castelle C.J."/>
            <person name="Probst A.J."/>
            <person name="Thomas B.C."/>
            <person name="Singh A."/>
            <person name="Wilkins M.J."/>
            <person name="Karaoz U."/>
            <person name="Brodie E.L."/>
            <person name="Williams K.H."/>
            <person name="Hubbard S.S."/>
            <person name="Banfield J.F."/>
        </authorList>
    </citation>
    <scope>NUCLEOTIDE SEQUENCE [LARGE SCALE GENOMIC DNA]</scope>
</reference>
<dbReference type="EMBL" id="MHTC01000029">
    <property type="protein sequence ID" value="OHA55026.1"/>
    <property type="molecule type" value="Genomic_DNA"/>
</dbReference>
<dbReference type="Proteomes" id="UP000177575">
    <property type="component" value="Unassembled WGS sequence"/>
</dbReference>